<dbReference type="EMBL" id="FXTI01000001">
    <property type="protein sequence ID" value="SMO32726.1"/>
    <property type="molecule type" value="Genomic_DNA"/>
</dbReference>
<sequence length="75" mass="8607">MHTGEYGWVTEHGETIHLKDDDCPVSSAIMKGDRKARQVHIETAREEGYQICRHCWKEFQEDLGELMGGSLEESD</sequence>
<gene>
    <name evidence="1" type="ORF">SAMN06264849_10166</name>
</gene>
<evidence type="ECO:0000313" key="2">
    <source>
        <dbReference type="Proteomes" id="UP000315636"/>
    </source>
</evidence>
<keyword evidence="2" id="KW-1185">Reference proteome</keyword>
<dbReference type="OrthoDB" id="2933646at2"/>
<organism evidence="1 2">
    <name type="scientific">Melghirimyces algeriensis</name>
    <dbReference type="NCBI Taxonomy" id="910412"/>
    <lineage>
        <taxon>Bacteria</taxon>
        <taxon>Bacillati</taxon>
        <taxon>Bacillota</taxon>
        <taxon>Bacilli</taxon>
        <taxon>Bacillales</taxon>
        <taxon>Thermoactinomycetaceae</taxon>
        <taxon>Melghirimyces</taxon>
    </lineage>
</organism>
<evidence type="ECO:0000313" key="1">
    <source>
        <dbReference type="EMBL" id="SMO32726.1"/>
    </source>
</evidence>
<name>A0A521AD77_9BACL</name>
<dbReference type="Proteomes" id="UP000315636">
    <property type="component" value="Unassembled WGS sequence"/>
</dbReference>
<dbReference type="AlphaFoldDB" id="A0A521AD77"/>
<proteinExistence type="predicted"/>
<protein>
    <submittedName>
        <fullName evidence="1">Uncharacterized protein</fullName>
    </submittedName>
</protein>
<reference evidence="1 2" key="1">
    <citation type="submission" date="2017-05" db="EMBL/GenBank/DDBJ databases">
        <authorList>
            <person name="Varghese N."/>
            <person name="Submissions S."/>
        </authorList>
    </citation>
    <scope>NUCLEOTIDE SEQUENCE [LARGE SCALE GENOMIC DNA]</scope>
    <source>
        <strain evidence="1 2">DSM 45474</strain>
    </source>
</reference>
<accession>A0A521AD77</accession>
<dbReference type="RefSeq" id="WP_142503785.1">
    <property type="nucleotide sequence ID" value="NZ_FXTI01000001.1"/>
</dbReference>